<dbReference type="EMBL" id="CATQJA010002625">
    <property type="protein sequence ID" value="CAJ0573927.1"/>
    <property type="molecule type" value="Genomic_DNA"/>
</dbReference>
<organism evidence="2 3">
    <name type="scientific">Mesorhabditis spiculigera</name>
    <dbReference type="NCBI Taxonomy" id="96644"/>
    <lineage>
        <taxon>Eukaryota</taxon>
        <taxon>Metazoa</taxon>
        <taxon>Ecdysozoa</taxon>
        <taxon>Nematoda</taxon>
        <taxon>Chromadorea</taxon>
        <taxon>Rhabditida</taxon>
        <taxon>Rhabditina</taxon>
        <taxon>Rhabditomorpha</taxon>
        <taxon>Rhabditoidea</taxon>
        <taxon>Rhabditidae</taxon>
        <taxon>Mesorhabditinae</taxon>
        <taxon>Mesorhabditis</taxon>
    </lineage>
</organism>
<gene>
    <name evidence="2" type="ORF">MSPICULIGERA_LOCUS12271</name>
</gene>
<keyword evidence="3" id="KW-1185">Reference proteome</keyword>
<feature type="transmembrane region" description="Helical" evidence="1">
    <location>
        <begin position="51"/>
        <end position="69"/>
    </location>
</feature>
<reference evidence="2" key="1">
    <citation type="submission" date="2023-06" db="EMBL/GenBank/DDBJ databases">
        <authorList>
            <person name="Delattre M."/>
        </authorList>
    </citation>
    <scope>NUCLEOTIDE SEQUENCE</scope>
    <source>
        <strain evidence="2">AF72</strain>
    </source>
</reference>
<feature type="transmembrane region" description="Helical" evidence="1">
    <location>
        <begin position="248"/>
        <end position="268"/>
    </location>
</feature>
<dbReference type="InterPro" id="IPR019429">
    <property type="entry name" value="7TM_GPCR_serpentine_rcpt_Sri"/>
</dbReference>
<dbReference type="AlphaFoldDB" id="A0AA36CRF3"/>
<evidence type="ECO:0000256" key="1">
    <source>
        <dbReference type="SAM" id="Phobius"/>
    </source>
</evidence>
<evidence type="ECO:0000313" key="2">
    <source>
        <dbReference type="EMBL" id="CAJ0573927.1"/>
    </source>
</evidence>
<proteinExistence type="predicted"/>
<keyword evidence="1" id="KW-0472">Membrane</keyword>
<feature type="transmembrane region" description="Helical" evidence="1">
    <location>
        <begin position="75"/>
        <end position="94"/>
    </location>
</feature>
<protein>
    <submittedName>
        <fullName evidence="2">Uncharacterized protein</fullName>
    </submittedName>
</protein>
<sequence length="369" mass="42769">MKTLWGNQIDFNFYPALQGFYVLNIFTLPISGMAGYLIYKKTPAEMSQYRYFLLNIWFWTALSDFALTIVLQIQLFFPLFGGASCSLFVNYFFPMLPDNGYFAWVFTVWVLVNASISLLCGFIYRLWALDSETWLRRDKSYLYNFCAGIHVIKSSFETWECIMAYTPRDKMATFILERYPQYSSILTIPNFLLLEPALNPWNGYLFGTLITGEFAIFGTMIYIFGRISKILQDRRGCMSTRTYQQHRMLTISLILQSVLPIVVFYVPITAGMAYLLVDRGENGYIQGMAHGCLILLCLHTNINIIAMLCLIRPYRVEVLRWWAKMPWIGKNYNAATRTTTKVISTSRIYRPRGSMSQTSIIPEIRVELA</sequence>
<dbReference type="PANTHER" id="PTHR46964:SF2">
    <property type="entry name" value="SERPENTINE RECEPTOR, CLASS T"/>
    <property type="match status" value="1"/>
</dbReference>
<comment type="caution">
    <text evidence="2">The sequence shown here is derived from an EMBL/GenBank/DDBJ whole genome shotgun (WGS) entry which is preliminary data.</text>
</comment>
<keyword evidence="1" id="KW-0812">Transmembrane</keyword>
<keyword evidence="1" id="KW-1133">Transmembrane helix</keyword>
<feature type="transmembrane region" description="Helical" evidence="1">
    <location>
        <begin position="101"/>
        <end position="127"/>
    </location>
</feature>
<feature type="transmembrane region" description="Helical" evidence="1">
    <location>
        <begin position="288"/>
        <end position="311"/>
    </location>
</feature>
<name>A0AA36CRF3_9BILA</name>
<feature type="transmembrane region" description="Helical" evidence="1">
    <location>
        <begin position="204"/>
        <end position="227"/>
    </location>
</feature>
<dbReference type="Proteomes" id="UP001177023">
    <property type="component" value="Unassembled WGS sequence"/>
</dbReference>
<evidence type="ECO:0000313" key="3">
    <source>
        <dbReference type="Proteomes" id="UP001177023"/>
    </source>
</evidence>
<dbReference type="Pfam" id="PF10327">
    <property type="entry name" value="7TM_GPCR_Sri"/>
    <property type="match status" value="1"/>
</dbReference>
<feature type="non-terminal residue" evidence="2">
    <location>
        <position position="1"/>
    </location>
</feature>
<dbReference type="PANTHER" id="PTHR46964">
    <property type="entry name" value="SERPENTINE RECEPTOR, CLASS I-RELATED"/>
    <property type="match status" value="1"/>
</dbReference>
<accession>A0AA36CRF3</accession>
<feature type="transmembrane region" description="Helical" evidence="1">
    <location>
        <begin position="20"/>
        <end position="39"/>
    </location>
</feature>